<dbReference type="AlphaFoldDB" id="A0A382IV24"/>
<gene>
    <name evidence="1" type="ORF">METZ01_LOCUS255577</name>
</gene>
<feature type="non-terminal residue" evidence="1">
    <location>
        <position position="71"/>
    </location>
</feature>
<name>A0A382IV24_9ZZZZ</name>
<accession>A0A382IV24</accession>
<reference evidence="1" key="1">
    <citation type="submission" date="2018-05" db="EMBL/GenBank/DDBJ databases">
        <authorList>
            <person name="Lanie J.A."/>
            <person name="Ng W.-L."/>
            <person name="Kazmierczak K.M."/>
            <person name="Andrzejewski T.M."/>
            <person name="Davidsen T.M."/>
            <person name="Wayne K.J."/>
            <person name="Tettelin H."/>
            <person name="Glass J.I."/>
            <person name="Rusch D."/>
            <person name="Podicherti R."/>
            <person name="Tsui H.-C.T."/>
            <person name="Winkler M.E."/>
        </authorList>
    </citation>
    <scope>NUCLEOTIDE SEQUENCE</scope>
</reference>
<dbReference type="Gene3D" id="3.30.70.100">
    <property type="match status" value="1"/>
</dbReference>
<organism evidence="1">
    <name type="scientific">marine metagenome</name>
    <dbReference type="NCBI Taxonomy" id="408172"/>
    <lineage>
        <taxon>unclassified sequences</taxon>
        <taxon>metagenomes</taxon>
        <taxon>ecological metagenomes</taxon>
    </lineage>
</organism>
<proteinExistence type="predicted"/>
<sequence length="71" mass="8026">MANEAAIYEQRQVSLRYGGLAACMAYAKKQIWPDLNRQGARVLCLLNGFIGDLPEEVIQITRFPDLDIWNG</sequence>
<evidence type="ECO:0000313" key="1">
    <source>
        <dbReference type="EMBL" id="SVC02723.1"/>
    </source>
</evidence>
<protein>
    <submittedName>
        <fullName evidence="1">Uncharacterized protein</fullName>
    </submittedName>
</protein>
<dbReference type="EMBL" id="UINC01069384">
    <property type="protein sequence ID" value="SVC02723.1"/>
    <property type="molecule type" value="Genomic_DNA"/>
</dbReference>